<dbReference type="Proteomes" id="UP001633002">
    <property type="component" value="Unassembled WGS sequence"/>
</dbReference>
<name>A0ABD3IDC3_9MARC</name>
<dbReference type="EMBL" id="JBJQOH010000001">
    <property type="protein sequence ID" value="KAL3701658.1"/>
    <property type="molecule type" value="Genomic_DNA"/>
</dbReference>
<dbReference type="AlphaFoldDB" id="A0ABD3IDC3"/>
<gene>
    <name evidence="1" type="ORF">R1sor_019680</name>
</gene>
<protein>
    <submittedName>
        <fullName evidence="1">Uncharacterized protein</fullName>
    </submittedName>
</protein>
<evidence type="ECO:0000313" key="2">
    <source>
        <dbReference type="Proteomes" id="UP001633002"/>
    </source>
</evidence>
<reference evidence="1 2" key="1">
    <citation type="submission" date="2024-09" db="EMBL/GenBank/DDBJ databases">
        <title>Chromosome-scale assembly of Riccia sorocarpa.</title>
        <authorList>
            <person name="Paukszto L."/>
        </authorList>
    </citation>
    <scope>NUCLEOTIDE SEQUENCE [LARGE SCALE GENOMIC DNA]</scope>
    <source>
        <strain evidence="1">LP-2024</strain>
        <tissue evidence="1">Aerial parts of the thallus</tissue>
    </source>
</reference>
<evidence type="ECO:0000313" key="1">
    <source>
        <dbReference type="EMBL" id="KAL3701658.1"/>
    </source>
</evidence>
<organism evidence="1 2">
    <name type="scientific">Riccia sorocarpa</name>
    <dbReference type="NCBI Taxonomy" id="122646"/>
    <lineage>
        <taxon>Eukaryota</taxon>
        <taxon>Viridiplantae</taxon>
        <taxon>Streptophyta</taxon>
        <taxon>Embryophyta</taxon>
        <taxon>Marchantiophyta</taxon>
        <taxon>Marchantiopsida</taxon>
        <taxon>Marchantiidae</taxon>
        <taxon>Marchantiales</taxon>
        <taxon>Ricciaceae</taxon>
        <taxon>Riccia</taxon>
    </lineage>
</organism>
<proteinExistence type="predicted"/>
<sequence>MDFHRRPTVGGRFLAFYRSRHGVRTWRSTTAVALVPSAEVDEEMLARDEIFIGAASARQLANFVPMIDISNGLMLLIRPSDDFECQDCLWVGKATRAVCKDQGDANYNKVPIQWWRPKHASSKASITDRYSQCTQRDVAWEVDPAYSGSYWIMADSCVYAWKSKAKANKLRVNYFGGKEWPSGSTFPPKASPPPIGGLLSSLPILQ</sequence>
<accession>A0ABD3IDC3</accession>
<keyword evidence="2" id="KW-1185">Reference proteome</keyword>
<comment type="caution">
    <text evidence="1">The sequence shown here is derived from an EMBL/GenBank/DDBJ whole genome shotgun (WGS) entry which is preliminary data.</text>
</comment>